<keyword evidence="3" id="KW-1185">Reference proteome</keyword>
<accession>A3ITY1</accession>
<proteinExistence type="predicted"/>
<sequence length="325" mass="38810">MDYPQSKSSSSSIGTLVAMKLEENWELKDYKEKKDYQLFKNPFLFAWGCHDKQIMKADLDEVWVDKRILNSPYSNPSKIKYLWLFGYLDINEEEDYQINLLEEIERKLAILLFVKCFWLNRLISVNNLENKFLGLNDKRNLLTFKELLKTIESETQKISADRLEIYPKINQIYQKQFSESISVYQEKIFDLKPELDEEVDLLEEWIDEIVYLFIVEQISEQEIFDLDEDDCIENEDGELFFREELILVFPIIKLKIKEIVSLDQRLWIQNIELKAKSKLVELYKQGIEEIDKTTDHLTQKSKKMNIQRSQKADSKRKKKKKGFGL</sequence>
<gene>
    <name evidence="2" type="ORF">CY0110_15060</name>
</gene>
<comment type="caution">
    <text evidence="2">The sequence shown here is derived from an EMBL/GenBank/DDBJ whole genome shotgun (WGS) entry which is preliminary data.</text>
</comment>
<feature type="region of interest" description="Disordered" evidence="1">
    <location>
        <begin position="295"/>
        <end position="325"/>
    </location>
</feature>
<feature type="compositionally biased region" description="Basic residues" evidence="1">
    <location>
        <begin position="314"/>
        <end position="325"/>
    </location>
</feature>
<organism evidence="2 3">
    <name type="scientific">Crocosphaera chwakensis CCY0110</name>
    <dbReference type="NCBI Taxonomy" id="391612"/>
    <lineage>
        <taxon>Bacteria</taxon>
        <taxon>Bacillati</taxon>
        <taxon>Cyanobacteriota</taxon>
        <taxon>Cyanophyceae</taxon>
        <taxon>Oscillatoriophycideae</taxon>
        <taxon>Chroococcales</taxon>
        <taxon>Aphanothecaceae</taxon>
        <taxon>Crocosphaera</taxon>
        <taxon>Crocosphaera chwakensis</taxon>
    </lineage>
</organism>
<reference evidence="2 3" key="1">
    <citation type="submission" date="2007-03" db="EMBL/GenBank/DDBJ databases">
        <authorList>
            <person name="Stal L."/>
            <person name="Ferriera S."/>
            <person name="Johnson J."/>
            <person name="Kravitz S."/>
            <person name="Beeson K."/>
            <person name="Sutton G."/>
            <person name="Rogers Y.-H."/>
            <person name="Friedman R."/>
            <person name="Frazier M."/>
            <person name="Venter J.C."/>
        </authorList>
    </citation>
    <scope>NUCLEOTIDE SEQUENCE [LARGE SCALE GENOMIC DNA]</scope>
    <source>
        <strain evidence="2 3">CCY0110</strain>
    </source>
</reference>
<evidence type="ECO:0000313" key="3">
    <source>
        <dbReference type="Proteomes" id="UP000003781"/>
    </source>
</evidence>
<protein>
    <submittedName>
        <fullName evidence="2">Uncharacterized protein</fullName>
    </submittedName>
</protein>
<evidence type="ECO:0000313" key="2">
    <source>
        <dbReference type="EMBL" id="EAZ90076.1"/>
    </source>
</evidence>
<name>A3ITY1_9CHRO</name>
<dbReference type="RefSeq" id="WP_008276838.1">
    <property type="nucleotide sequence ID" value="NZ_AAXW01000031.1"/>
</dbReference>
<dbReference type="AlphaFoldDB" id="A3ITY1"/>
<evidence type="ECO:0000256" key="1">
    <source>
        <dbReference type="SAM" id="MobiDB-lite"/>
    </source>
</evidence>
<dbReference type="EMBL" id="AAXW01000031">
    <property type="protein sequence ID" value="EAZ90076.1"/>
    <property type="molecule type" value="Genomic_DNA"/>
</dbReference>
<dbReference type="Proteomes" id="UP000003781">
    <property type="component" value="Unassembled WGS sequence"/>
</dbReference>